<dbReference type="InterPro" id="IPR036866">
    <property type="entry name" value="RibonucZ/Hydroxyglut_hydro"/>
</dbReference>
<organism evidence="2 3">
    <name type="scientific">Candidatus Iainarchaeum sp</name>
    <dbReference type="NCBI Taxonomy" id="3101447"/>
    <lineage>
        <taxon>Archaea</taxon>
        <taxon>Candidatus Iainarchaeota</taxon>
        <taxon>Candidatus Iainarchaeia</taxon>
        <taxon>Candidatus Iainarchaeales</taxon>
        <taxon>Candidatus Iainarchaeaceae</taxon>
        <taxon>Candidatus Iainarchaeum</taxon>
    </lineage>
</organism>
<name>A0A8T5GF31_9ARCH</name>
<dbReference type="Proteomes" id="UP000722459">
    <property type="component" value="Unassembled WGS sequence"/>
</dbReference>
<dbReference type="SMART" id="SM00849">
    <property type="entry name" value="Lactamase_B"/>
    <property type="match status" value="1"/>
</dbReference>
<dbReference type="InterPro" id="IPR001279">
    <property type="entry name" value="Metallo-B-lactamas"/>
</dbReference>
<comment type="caution">
    <text evidence="2">The sequence shown here is derived from an EMBL/GenBank/DDBJ whole genome shotgun (WGS) entry which is preliminary data.</text>
</comment>
<sequence>MDFIVMGSGGAIPTPRPFCQCKACSGARKDPSKRRNSSSLFLKDASLLVDCGEDIASSLNRENIKKVENLFITHWHPDHTYGLRPLLESYFDFRTEKATSTIQLYLPKKVYEQLNEHLNILEHLENNYGVVKVNFIEDGESIEFGSIKVTAVGFNGKDSETFGYLFEENEKRVLYTPCDTISFEREGDFKDLDLLINECGLFEEIGNEILFPDLMARLKNMGPKKTILTHIEEIEVNIFGEEYLQKMKKDYSDINFEFSHDGLKINI</sequence>
<evidence type="ECO:0000313" key="2">
    <source>
        <dbReference type="EMBL" id="MBT4870559.1"/>
    </source>
</evidence>
<gene>
    <name evidence="2" type="ORF">HON47_03230</name>
</gene>
<accession>A0A8T5GF31</accession>
<feature type="domain" description="Metallo-beta-lactamase" evidence="1">
    <location>
        <begin position="36"/>
        <end position="230"/>
    </location>
</feature>
<dbReference type="PANTHER" id="PTHR42663:SF6">
    <property type="entry name" value="HYDROLASE C777.06C-RELATED"/>
    <property type="match status" value="1"/>
</dbReference>
<dbReference type="PANTHER" id="PTHR42663">
    <property type="entry name" value="HYDROLASE C777.06C-RELATED-RELATED"/>
    <property type="match status" value="1"/>
</dbReference>
<evidence type="ECO:0000313" key="3">
    <source>
        <dbReference type="Proteomes" id="UP000722459"/>
    </source>
</evidence>
<dbReference type="SUPFAM" id="SSF56281">
    <property type="entry name" value="Metallo-hydrolase/oxidoreductase"/>
    <property type="match status" value="1"/>
</dbReference>
<dbReference type="AlphaFoldDB" id="A0A8T5GF31"/>
<dbReference type="EMBL" id="JABJNZ010000046">
    <property type="protein sequence ID" value="MBT4870559.1"/>
    <property type="molecule type" value="Genomic_DNA"/>
</dbReference>
<reference evidence="2" key="1">
    <citation type="journal article" date="2021" name="ISME J.">
        <title>Mercury methylation by metabolically versatile and cosmopolitan marine bacteria.</title>
        <authorList>
            <person name="Lin H."/>
            <person name="Ascher D.B."/>
            <person name="Myung Y."/>
            <person name="Lamborg C.H."/>
            <person name="Hallam S.J."/>
            <person name="Gionfriddo C.M."/>
            <person name="Holt K.E."/>
            <person name="Moreau J.W."/>
        </authorList>
    </citation>
    <scope>NUCLEOTIDE SEQUENCE</scope>
    <source>
        <strain evidence="2">SI075_bin30</strain>
    </source>
</reference>
<dbReference type="Gene3D" id="3.60.15.10">
    <property type="entry name" value="Ribonuclease Z/Hydroxyacylglutathione hydrolase-like"/>
    <property type="match status" value="1"/>
</dbReference>
<evidence type="ECO:0000259" key="1">
    <source>
        <dbReference type="SMART" id="SM00849"/>
    </source>
</evidence>
<proteinExistence type="predicted"/>
<dbReference type="Pfam" id="PF12706">
    <property type="entry name" value="Lactamase_B_2"/>
    <property type="match status" value="1"/>
</dbReference>
<protein>
    <submittedName>
        <fullName evidence="2">MBL fold metallo-hydrolase</fullName>
    </submittedName>
</protein>